<evidence type="ECO:0000313" key="1">
    <source>
        <dbReference type="EMBL" id="CAH3160644.1"/>
    </source>
</evidence>
<dbReference type="Proteomes" id="UP001159405">
    <property type="component" value="Unassembled WGS sequence"/>
</dbReference>
<organism evidence="1 2">
    <name type="scientific">Porites lobata</name>
    <dbReference type="NCBI Taxonomy" id="104759"/>
    <lineage>
        <taxon>Eukaryota</taxon>
        <taxon>Metazoa</taxon>
        <taxon>Cnidaria</taxon>
        <taxon>Anthozoa</taxon>
        <taxon>Hexacorallia</taxon>
        <taxon>Scleractinia</taxon>
        <taxon>Fungiina</taxon>
        <taxon>Poritidae</taxon>
        <taxon>Porites</taxon>
    </lineage>
</organism>
<comment type="caution">
    <text evidence="1">The sequence shown here is derived from an EMBL/GenBank/DDBJ whole genome shotgun (WGS) entry which is preliminary data.</text>
</comment>
<accession>A0ABN8QF34</accession>
<dbReference type="PANTHER" id="PTHR33845">
    <property type="entry name" value="C2H2-TYPE DOMAIN-CONTAINING PROTEIN"/>
    <property type="match status" value="1"/>
</dbReference>
<proteinExistence type="predicted"/>
<gene>
    <name evidence="1" type="ORF">PLOB_00004031</name>
</gene>
<keyword evidence="2" id="KW-1185">Reference proteome</keyword>
<sequence>MYRILEVREASQRKALHGLDNVAADGATAFASLLKITDELQNAGADPDWCAGIKEKLNQAKRYLKTDYKVHCKEECSPCADHCRVFALSDPVNEAFTQECEHLHNLQCDMCENLKSVVEEIEVSLKNQSQNVCFYSKEQQDDILFDFSQSKKLIFDWKAHIMRSENQDQAKQDALKSLDETSTLITMDWAMKFQCQKYREKQSEWFGKRGLSWHVSSAVFKTGPKEEPTVTTYAHLFDSSVRRFCDEGHNIQAARDMREALLERPVKGVTAAVCEVNDKQRTIDVFKITHFSAYHNFEFGSGEIRARKAYSVGEGTSLNYSD</sequence>
<evidence type="ECO:0000313" key="2">
    <source>
        <dbReference type="Proteomes" id="UP001159405"/>
    </source>
</evidence>
<dbReference type="EMBL" id="CALNXK010000117">
    <property type="protein sequence ID" value="CAH3160644.1"/>
    <property type="molecule type" value="Genomic_DNA"/>
</dbReference>
<feature type="non-terminal residue" evidence="1">
    <location>
        <position position="322"/>
    </location>
</feature>
<name>A0ABN8QF34_9CNID</name>
<protein>
    <submittedName>
        <fullName evidence="1">Uncharacterized protein</fullName>
    </submittedName>
</protein>
<reference evidence="1 2" key="1">
    <citation type="submission" date="2022-05" db="EMBL/GenBank/DDBJ databases">
        <authorList>
            <consortium name="Genoscope - CEA"/>
            <person name="William W."/>
        </authorList>
    </citation>
    <scope>NUCLEOTIDE SEQUENCE [LARGE SCALE GENOMIC DNA]</scope>
</reference>
<dbReference type="PANTHER" id="PTHR33845:SF1">
    <property type="entry name" value="C2H2-TYPE DOMAIN-CONTAINING PROTEIN"/>
    <property type="match status" value="1"/>
</dbReference>